<feature type="chain" id="PRO_5046602099" description="Secreted protein" evidence="1">
    <location>
        <begin position="22"/>
        <end position="111"/>
    </location>
</feature>
<gene>
    <name evidence="2" type="ORF">IFE19_02885</name>
</gene>
<dbReference type="Proteomes" id="UP000663942">
    <property type="component" value="Chromosome"/>
</dbReference>
<protein>
    <recommendedName>
        <fullName evidence="4">Secreted protein</fullName>
    </recommendedName>
</protein>
<accession>A0ABX7SMV2</accession>
<evidence type="ECO:0008006" key="4">
    <source>
        <dbReference type="Google" id="ProtNLM"/>
    </source>
</evidence>
<evidence type="ECO:0000313" key="3">
    <source>
        <dbReference type="Proteomes" id="UP000663942"/>
    </source>
</evidence>
<evidence type="ECO:0000313" key="2">
    <source>
        <dbReference type="EMBL" id="QTC88358.1"/>
    </source>
</evidence>
<name>A0ABX7SMV2_9CAUL</name>
<keyword evidence="3" id="KW-1185">Reference proteome</keyword>
<dbReference type="RefSeq" id="WP_207825497.1">
    <property type="nucleotide sequence ID" value="NZ_CP062006.1"/>
</dbReference>
<reference evidence="2 3" key="1">
    <citation type="submission" date="2020-09" db="EMBL/GenBank/DDBJ databases">
        <title>Brevundimonas sp. LVF1 isolated from an oligotrophic pond in Goettingen, Germany.</title>
        <authorList>
            <person name="Friedrich I."/>
            <person name="Klassen A."/>
            <person name="Neubauer H."/>
            <person name="Schneider D."/>
            <person name="Hertel R."/>
            <person name="Daniel R."/>
        </authorList>
    </citation>
    <scope>NUCLEOTIDE SEQUENCE [LARGE SCALE GENOMIC DNA]</scope>
    <source>
        <strain evidence="2 3">LVF1</strain>
    </source>
</reference>
<dbReference type="EMBL" id="CP062006">
    <property type="protein sequence ID" value="QTC88358.1"/>
    <property type="molecule type" value="Genomic_DNA"/>
</dbReference>
<evidence type="ECO:0000256" key="1">
    <source>
        <dbReference type="SAM" id="SignalP"/>
    </source>
</evidence>
<feature type="signal peptide" evidence="1">
    <location>
        <begin position="1"/>
        <end position="21"/>
    </location>
</feature>
<sequence>MMRKLICVATGALAMAVTVGAAAPMPAAMVATQPSDPDGYYCFGGGYDSCWPIAYSHEVYSDETMTTLIGSGSDTCNGGPHVTSPWLPSGYTVKTRMFVCSGMGPYLPPEW</sequence>
<proteinExistence type="predicted"/>
<keyword evidence="1" id="KW-0732">Signal</keyword>
<organism evidence="2 3">
    <name type="scientific">Brevundimonas pondensis</name>
    <dbReference type="NCBI Taxonomy" id="2774189"/>
    <lineage>
        <taxon>Bacteria</taxon>
        <taxon>Pseudomonadati</taxon>
        <taxon>Pseudomonadota</taxon>
        <taxon>Alphaproteobacteria</taxon>
        <taxon>Caulobacterales</taxon>
        <taxon>Caulobacteraceae</taxon>
        <taxon>Brevundimonas</taxon>
    </lineage>
</organism>